<evidence type="ECO:0000313" key="3">
    <source>
        <dbReference type="Proteomes" id="UP000298663"/>
    </source>
</evidence>
<dbReference type="AlphaFoldDB" id="A0A4U5NHZ3"/>
<proteinExistence type="predicted"/>
<protein>
    <submittedName>
        <fullName evidence="2">Uncharacterized protein</fullName>
    </submittedName>
</protein>
<reference evidence="2 3" key="2">
    <citation type="journal article" date="2019" name="G3 (Bethesda)">
        <title>Hybrid Assembly of the Genome of the Entomopathogenic Nematode Steinernema carpocapsae Identifies the X-Chromosome.</title>
        <authorList>
            <person name="Serra L."/>
            <person name="Macchietto M."/>
            <person name="Macias-Munoz A."/>
            <person name="McGill C.J."/>
            <person name="Rodriguez I.M."/>
            <person name="Rodriguez B."/>
            <person name="Murad R."/>
            <person name="Mortazavi A."/>
        </authorList>
    </citation>
    <scope>NUCLEOTIDE SEQUENCE [LARGE SCALE GENOMIC DNA]</scope>
    <source>
        <strain evidence="2 3">ALL</strain>
    </source>
</reference>
<comment type="caution">
    <text evidence="2">The sequence shown here is derived from an EMBL/GenBank/DDBJ whole genome shotgun (WGS) entry which is preliminary data.</text>
</comment>
<sequence>MKTLEAVLPLRKEAAAEPNFAAFGNVGAEFVERKVLLEKGGSRADAPNETTMQIIEEFNTLQFLSEKLQNEGIQKIHALRFLTGPNSARKRLEKPKRFRRRNSSDSRSGKS</sequence>
<reference evidence="2 3" key="1">
    <citation type="journal article" date="2015" name="Genome Biol.">
        <title>Comparative genomics of Steinernema reveals deeply conserved gene regulatory networks.</title>
        <authorList>
            <person name="Dillman A.R."/>
            <person name="Macchietto M."/>
            <person name="Porter C.F."/>
            <person name="Rogers A."/>
            <person name="Williams B."/>
            <person name="Antoshechkin I."/>
            <person name="Lee M.M."/>
            <person name="Goodwin Z."/>
            <person name="Lu X."/>
            <person name="Lewis E.E."/>
            <person name="Goodrich-Blair H."/>
            <person name="Stock S.P."/>
            <person name="Adams B.J."/>
            <person name="Sternberg P.W."/>
            <person name="Mortazavi A."/>
        </authorList>
    </citation>
    <scope>NUCLEOTIDE SEQUENCE [LARGE SCALE GENOMIC DNA]</scope>
    <source>
        <strain evidence="2 3">ALL</strain>
    </source>
</reference>
<gene>
    <name evidence="2" type="ORF">L596_016027</name>
</gene>
<feature type="region of interest" description="Disordered" evidence="1">
    <location>
        <begin position="85"/>
        <end position="111"/>
    </location>
</feature>
<feature type="compositionally biased region" description="Basic and acidic residues" evidence="1">
    <location>
        <begin position="102"/>
        <end position="111"/>
    </location>
</feature>
<keyword evidence="3" id="KW-1185">Reference proteome</keyword>
<evidence type="ECO:0000256" key="1">
    <source>
        <dbReference type="SAM" id="MobiDB-lite"/>
    </source>
</evidence>
<organism evidence="2 3">
    <name type="scientific">Steinernema carpocapsae</name>
    <name type="common">Entomopathogenic nematode</name>
    <dbReference type="NCBI Taxonomy" id="34508"/>
    <lineage>
        <taxon>Eukaryota</taxon>
        <taxon>Metazoa</taxon>
        <taxon>Ecdysozoa</taxon>
        <taxon>Nematoda</taxon>
        <taxon>Chromadorea</taxon>
        <taxon>Rhabditida</taxon>
        <taxon>Tylenchina</taxon>
        <taxon>Panagrolaimomorpha</taxon>
        <taxon>Strongyloidoidea</taxon>
        <taxon>Steinernematidae</taxon>
        <taxon>Steinernema</taxon>
    </lineage>
</organism>
<accession>A0A4U5NHZ3</accession>
<dbReference type="EMBL" id="AZBU02000004">
    <property type="protein sequence ID" value="TKR82281.1"/>
    <property type="molecule type" value="Genomic_DNA"/>
</dbReference>
<evidence type="ECO:0000313" key="2">
    <source>
        <dbReference type="EMBL" id="TKR82281.1"/>
    </source>
</evidence>
<feature type="compositionally biased region" description="Basic residues" evidence="1">
    <location>
        <begin position="88"/>
        <end position="101"/>
    </location>
</feature>
<name>A0A4U5NHZ3_STECR</name>
<dbReference type="Proteomes" id="UP000298663">
    <property type="component" value="Unassembled WGS sequence"/>
</dbReference>